<dbReference type="Proteomes" id="UP000216225">
    <property type="component" value="Unassembled WGS sequence"/>
</dbReference>
<dbReference type="InterPro" id="IPR019226">
    <property type="entry name" value="DUF2158"/>
</dbReference>
<organism evidence="1 2">
    <name type="scientific">Alicycliphilus denitrificans</name>
    <dbReference type="NCBI Taxonomy" id="179636"/>
    <lineage>
        <taxon>Bacteria</taxon>
        <taxon>Pseudomonadati</taxon>
        <taxon>Pseudomonadota</taxon>
        <taxon>Betaproteobacteria</taxon>
        <taxon>Burkholderiales</taxon>
        <taxon>Comamonadaceae</taxon>
        <taxon>Alicycliphilus</taxon>
    </lineage>
</organism>
<dbReference type="AlphaFoldDB" id="A0A3R7LGU5"/>
<name>A0A3R7LGU5_9BURK</name>
<accession>A0A3R7LGU5</accession>
<evidence type="ECO:0000313" key="2">
    <source>
        <dbReference type="Proteomes" id="UP000216225"/>
    </source>
</evidence>
<proteinExistence type="predicted"/>
<dbReference type="Pfam" id="PF09926">
    <property type="entry name" value="DUF2158"/>
    <property type="match status" value="1"/>
</dbReference>
<protein>
    <submittedName>
        <fullName evidence="1">DUF2158 domain-containing protein</fullName>
    </submittedName>
</protein>
<reference evidence="1 2" key="1">
    <citation type="submission" date="2018-09" db="EMBL/GenBank/DDBJ databases">
        <title>Genome comparison of Alicycliphilus sp. BQ1, a polyurethanolytic bacterium, with its closest phylogenetic relatives Alicycliphilus denitrificans BC and K601, unable to attack polyurethane.</title>
        <authorList>
            <person name="Loza-Tavera H."/>
            <person name="Lozano L."/>
            <person name="Cevallos M."/>
            <person name="Maya-Lucas O."/>
            <person name="Garcia-Mena J."/>
            <person name="Hernandez J."/>
        </authorList>
    </citation>
    <scope>NUCLEOTIDE SEQUENCE [LARGE SCALE GENOMIC DNA]</scope>
    <source>
        <strain evidence="1 2">BQ1</strain>
    </source>
</reference>
<gene>
    <name evidence="1" type="ORF">CE154_003775</name>
</gene>
<comment type="caution">
    <text evidence="1">The sequence shown here is derived from an EMBL/GenBank/DDBJ whole genome shotgun (WGS) entry which is preliminary data.</text>
</comment>
<dbReference type="EMBL" id="NKDB02000001">
    <property type="protein sequence ID" value="RKJ98878.1"/>
    <property type="molecule type" value="Genomic_DNA"/>
</dbReference>
<evidence type="ECO:0000313" key="1">
    <source>
        <dbReference type="EMBL" id="RKJ98878.1"/>
    </source>
</evidence>
<sequence length="64" mass="7076">MMSSFQPGDVVQLKSGGPEMTIADIGDYSGYDSGEQSANCIWFDNKKQNSHVFPLHTLKKVNPE</sequence>